<proteinExistence type="predicted"/>
<reference evidence="2" key="1">
    <citation type="submission" date="2021-02" db="EMBL/GenBank/DDBJ databases">
        <authorList>
            <person name="Dougan E. K."/>
            <person name="Rhodes N."/>
            <person name="Thang M."/>
            <person name="Chan C."/>
        </authorList>
    </citation>
    <scope>NUCLEOTIDE SEQUENCE</scope>
</reference>
<feature type="region of interest" description="Disordered" evidence="1">
    <location>
        <begin position="1"/>
        <end position="39"/>
    </location>
</feature>
<name>A0A812KCG3_9DINO</name>
<evidence type="ECO:0000313" key="2">
    <source>
        <dbReference type="EMBL" id="CAE7221430.1"/>
    </source>
</evidence>
<dbReference type="Proteomes" id="UP000604046">
    <property type="component" value="Unassembled WGS sequence"/>
</dbReference>
<dbReference type="EMBL" id="CAJNDS010000595">
    <property type="protein sequence ID" value="CAE7221430.1"/>
    <property type="molecule type" value="Genomic_DNA"/>
</dbReference>
<dbReference type="AlphaFoldDB" id="A0A812KCG3"/>
<keyword evidence="3" id="KW-1185">Reference proteome</keyword>
<feature type="compositionally biased region" description="Polar residues" evidence="1">
    <location>
        <begin position="12"/>
        <end position="23"/>
    </location>
</feature>
<sequence length="231" mass="25240">MPKKAASKASQPADQNRNKQLNPNRPEYWQSRGYPERPAEYKQLIEERRSAGRREAAINQAAHESRDSAAAIGRVMRKIEAATKEAFGGQARVEKGGSRHKHTNLAGADLDSKVVLPGNRPMTTSDRDKLTGCLGKQFESVDTSNPRIHRLGGGACSVDVVPVHSTYAPANFHAGLPKNGFQQNPKAQKAVRDVKLEAEERGTPLRGFAVENAVLRHQHLGFPLQCSHVAG</sequence>
<gene>
    <name evidence="2" type="ORF">SNAT2548_LOCUS8162</name>
</gene>
<evidence type="ECO:0000256" key="1">
    <source>
        <dbReference type="SAM" id="MobiDB-lite"/>
    </source>
</evidence>
<protein>
    <submittedName>
        <fullName evidence="2">Uncharacterized protein</fullName>
    </submittedName>
</protein>
<comment type="caution">
    <text evidence="2">The sequence shown here is derived from an EMBL/GenBank/DDBJ whole genome shotgun (WGS) entry which is preliminary data.</text>
</comment>
<accession>A0A812KCG3</accession>
<evidence type="ECO:0000313" key="3">
    <source>
        <dbReference type="Proteomes" id="UP000604046"/>
    </source>
</evidence>
<organism evidence="2 3">
    <name type="scientific">Symbiodinium natans</name>
    <dbReference type="NCBI Taxonomy" id="878477"/>
    <lineage>
        <taxon>Eukaryota</taxon>
        <taxon>Sar</taxon>
        <taxon>Alveolata</taxon>
        <taxon>Dinophyceae</taxon>
        <taxon>Suessiales</taxon>
        <taxon>Symbiodiniaceae</taxon>
        <taxon>Symbiodinium</taxon>
    </lineage>
</organism>
<dbReference type="OrthoDB" id="6762903at2759"/>